<protein>
    <submittedName>
        <fullName evidence="1">Uncharacterized protein</fullName>
    </submittedName>
</protein>
<reference evidence="1" key="1">
    <citation type="submission" date="2014-09" db="EMBL/GenBank/DDBJ databases">
        <authorList>
            <person name="Magalhaes I.L.F."/>
            <person name="Oliveira U."/>
            <person name="Santos F.R."/>
            <person name="Vidigal T.H.D.A."/>
            <person name="Brescovit A.D."/>
            <person name="Santos A.J."/>
        </authorList>
    </citation>
    <scope>NUCLEOTIDE SEQUENCE</scope>
    <source>
        <tissue evidence="1">Shoot tissue taken approximately 20 cm above the soil surface</tissue>
    </source>
</reference>
<reference evidence="1" key="2">
    <citation type="journal article" date="2015" name="Data Brief">
        <title>Shoot transcriptome of the giant reed, Arundo donax.</title>
        <authorList>
            <person name="Barrero R.A."/>
            <person name="Guerrero F.D."/>
            <person name="Moolhuijzen P."/>
            <person name="Goolsby J.A."/>
            <person name="Tidwell J."/>
            <person name="Bellgard S.E."/>
            <person name="Bellgard M.I."/>
        </authorList>
    </citation>
    <scope>NUCLEOTIDE SEQUENCE</scope>
    <source>
        <tissue evidence="1">Shoot tissue taken approximately 20 cm above the soil surface</tissue>
    </source>
</reference>
<proteinExistence type="predicted"/>
<organism evidence="1">
    <name type="scientific">Arundo donax</name>
    <name type="common">Giant reed</name>
    <name type="synonym">Donax arundinaceus</name>
    <dbReference type="NCBI Taxonomy" id="35708"/>
    <lineage>
        <taxon>Eukaryota</taxon>
        <taxon>Viridiplantae</taxon>
        <taxon>Streptophyta</taxon>
        <taxon>Embryophyta</taxon>
        <taxon>Tracheophyta</taxon>
        <taxon>Spermatophyta</taxon>
        <taxon>Magnoliopsida</taxon>
        <taxon>Liliopsida</taxon>
        <taxon>Poales</taxon>
        <taxon>Poaceae</taxon>
        <taxon>PACMAD clade</taxon>
        <taxon>Arundinoideae</taxon>
        <taxon>Arundineae</taxon>
        <taxon>Arundo</taxon>
    </lineage>
</organism>
<evidence type="ECO:0000313" key="1">
    <source>
        <dbReference type="EMBL" id="JAD90450.1"/>
    </source>
</evidence>
<dbReference type="AlphaFoldDB" id="A0A0A9DXP4"/>
<accession>A0A0A9DXP4</accession>
<dbReference type="EMBL" id="GBRH01207445">
    <property type="protein sequence ID" value="JAD90450.1"/>
    <property type="molecule type" value="Transcribed_RNA"/>
</dbReference>
<sequence length="39" mass="4712">MCISNLEPIERRISMNKLVPHVYEAVPIKREIIERKIEY</sequence>
<name>A0A0A9DXP4_ARUDO</name>